<feature type="compositionally biased region" description="Basic and acidic residues" evidence="7">
    <location>
        <begin position="1"/>
        <end position="14"/>
    </location>
</feature>
<dbReference type="GO" id="GO:0005637">
    <property type="term" value="C:nuclear inner membrane"/>
    <property type="evidence" value="ECO:0007669"/>
    <property type="project" value="TreeGrafter"/>
</dbReference>
<dbReference type="AlphaFoldDB" id="H2YKE0"/>
<feature type="compositionally biased region" description="Acidic residues" evidence="7">
    <location>
        <begin position="78"/>
        <end position="88"/>
    </location>
</feature>
<reference evidence="9" key="2">
    <citation type="submission" date="2025-08" db="UniProtKB">
        <authorList>
            <consortium name="Ensembl"/>
        </authorList>
    </citation>
    <scope>IDENTIFICATION</scope>
</reference>
<evidence type="ECO:0000256" key="5">
    <source>
        <dbReference type="ARBA" id="ARBA00023027"/>
    </source>
</evidence>
<organism evidence="9 10">
    <name type="scientific">Ciona savignyi</name>
    <name type="common">Pacific transparent sea squirt</name>
    <dbReference type="NCBI Taxonomy" id="51511"/>
    <lineage>
        <taxon>Eukaryota</taxon>
        <taxon>Metazoa</taxon>
        <taxon>Chordata</taxon>
        <taxon>Tunicata</taxon>
        <taxon>Ascidiacea</taxon>
        <taxon>Phlebobranchia</taxon>
        <taxon>Cionidae</taxon>
        <taxon>Ciona</taxon>
    </lineage>
</organism>
<keyword evidence="3" id="KW-0479">Metal-binding</keyword>
<reference evidence="10" key="1">
    <citation type="submission" date="2003-08" db="EMBL/GenBank/DDBJ databases">
        <authorList>
            <person name="Birren B."/>
            <person name="Nusbaum C."/>
            <person name="Abebe A."/>
            <person name="Abouelleil A."/>
            <person name="Adekoya E."/>
            <person name="Ait-zahra M."/>
            <person name="Allen N."/>
            <person name="Allen T."/>
            <person name="An P."/>
            <person name="Anderson M."/>
            <person name="Anderson S."/>
            <person name="Arachchi H."/>
            <person name="Armbruster J."/>
            <person name="Bachantsang P."/>
            <person name="Baldwin J."/>
            <person name="Barry A."/>
            <person name="Bayul T."/>
            <person name="Blitshsteyn B."/>
            <person name="Bloom T."/>
            <person name="Blye J."/>
            <person name="Boguslavskiy L."/>
            <person name="Borowsky M."/>
            <person name="Boukhgalter B."/>
            <person name="Brunache A."/>
            <person name="Butler J."/>
            <person name="Calixte N."/>
            <person name="Calvo S."/>
            <person name="Camarata J."/>
            <person name="Campo K."/>
            <person name="Chang J."/>
            <person name="Cheshatsang Y."/>
            <person name="Citroen M."/>
            <person name="Collymore A."/>
            <person name="Considine T."/>
            <person name="Cook A."/>
            <person name="Cooke P."/>
            <person name="Corum B."/>
            <person name="Cuomo C."/>
            <person name="David R."/>
            <person name="Dawoe T."/>
            <person name="Degray S."/>
            <person name="Dodge S."/>
            <person name="Dooley K."/>
            <person name="Dorje P."/>
            <person name="Dorjee K."/>
            <person name="Dorris L."/>
            <person name="Duffey N."/>
            <person name="Dupes A."/>
            <person name="Elkins T."/>
            <person name="Engels R."/>
            <person name="Erickson J."/>
            <person name="Farina A."/>
            <person name="Faro S."/>
            <person name="Ferreira P."/>
            <person name="Fischer H."/>
            <person name="Fitzgerald M."/>
            <person name="Foley K."/>
            <person name="Gage D."/>
            <person name="Galagan J."/>
            <person name="Gearin G."/>
            <person name="Gnerre S."/>
            <person name="Gnirke A."/>
            <person name="Goyette A."/>
            <person name="Graham J."/>
            <person name="Grandbois E."/>
            <person name="Gyaltsen K."/>
            <person name="Hafez N."/>
            <person name="Hagopian D."/>
            <person name="Hagos B."/>
            <person name="Hall J."/>
            <person name="Hatcher B."/>
            <person name="Heller A."/>
            <person name="Higgins H."/>
            <person name="Honan T."/>
            <person name="Horn A."/>
            <person name="Houde N."/>
            <person name="Hughes L."/>
            <person name="Hulme W."/>
            <person name="Husby E."/>
            <person name="Iliev I."/>
            <person name="Jaffe D."/>
            <person name="Jones C."/>
            <person name="Kamal M."/>
            <person name="Kamat A."/>
            <person name="Kamvysselis M."/>
            <person name="Karlsson E."/>
            <person name="Kells C."/>
            <person name="Kieu A."/>
            <person name="Kisner P."/>
            <person name="Kodira C."/>
            <person name="Kulbokas E."/>
            <person name="Labutti K."/>
            <person name="Lama D."/>
            <person name="Landers T."/>
            <person name="Leger J."/>
            <person name="Levine S."/>
            <person name="Lewis D."/>
            <person name="Lewis T."/>
            <person name="Lindblad-toh K."/>
            <person name="Liu X."/>
            <person name="Lokyitsang T."/>
            <person name="Lokyitsang Y."/>
            <person name="Lucien O."/>
            <person name="Lui A."/>
            <person name="Ma L.J."/>
            <person name="Mabbitt R."/>
            <person name="Macdonald J."/>
            <person name="Maclean C."/>
            <person name="Major J."/>
            <person name="Manning J."/>
            <person name="Marabella R."/>
            <person name="Maru K."/>
            <person name="Matthews C."/>
            <person name="Mauceli E."/>
            <person name="Mccarthy M."/>
            <person name="Mcdonough S."/>
            <person name="Mcghee T."/>
            <person name="Meldrim J."/>
            <person name="Meneus L."/>
            <person name="Mesirov J."/>
            <person name="Mihalev A."/>
            <person name="Mihova T."/>
            <person name="Mikkelsen T."/>
            <person name="Mlenga V."/>
            <person name="Moru K."/>
            <person name="Mozes J."/>
            <person name="Mulrain L."/>
            <person name="Munson G."/>
            <person name="Naylor J."/>
            <person name="Newes C."/>
            <person name="Nguyen C."/>
            <person name="Nguyen N."/>
            <person name="Nguyen T."/>
            <person name="Nicol R."/>
            <person name="Nielsen C."/>
            <person name="Nizzari M."/>
            <person name="Norbu C."/>
            <person name="Norbu N."/>
            <person name="O'donnell P."/>
            <person name="Okoawo O."/>
            <person name="O'leary S."/>
            <person name="Omotosho B."/>
            <person name="O'neill K."/>
            <person name="Osman S."/>
            <person name="Parker S."/>
            <person name="Perrin D."/>
            <person name="Phunkhang P."/>
            <person name="Piqani B."/>
            <person name="Purcell S."/>
            <person name="Rachupka T."/>
            <person name="Ramasamy U."/>
            <person name="Rameau R."/>
            <person name="Ray V."/>
            <person name="Raymond C."/>
            <person name="Retta R."/>
            <person name="Richardson S."/>
            <person name="Rise C."/>
            <person name="Rodriguez J."/>
            <person name="Rogers J."/>
            <person name="Rogov P."/>
            <person name="Rutman M."/>
            <person name="Schupbach R."/>
            <person name="Seaman C."/>
            <person name="Settipalli S."/>
            <person name="Sharpe T."/>
            <person name="Sheridan J."/>
            <person name="Sherpa N."/>
            <person name="Shi J."/>
            <person name="Smirnov S."/>
            <person name="Smith C."/>
            <person name="Sougnez C."/>
            <person name="Spencer B."/>
            <person name="Stalker J."/>
            <person name="Stange-thomann N."/>
            <person name="Stavropoulos S."/>
            <person name="Stetson K."/>
            <person name="Stone C."/>
            <person name="Stone S."/>
            <person name="Stubbs M."/>
            <person name="Talamas J."/>
            <person name="Tchuinga P."/>
            <person name="Tenzing P."/>
            <person name="Tesfaye S."/>
            <person name="Theodore J."/>
            <person name="Thoulutsang Y."/>
            <person name="Topham K."/>
            <person name="Towey S."/>
            <person name="Tsamla T."/>
            <person name="Tsomo N."/>
            <person name="Vallee D."/>
            <person name="Vassiliev H."/>
            <person name="Venkataraman V."/>
            <person name="Vinson J."/>
            <person name="Vo A."/>
            <person name="Wade C."/>
            <person name="Wang S."/>
            <person name="Wangchuk T."/>
            <person name="Wangdi T."/>
            <person name="Whittaker C."/>
            <person name="Wilkinson J."/>
            <person name="Wu Y."/>
            <person name="Wyman D."/>
            <person name="Yadav S."/>
            <person name="Yang S."/>
            <person name="Yang X."/>
            <person name="Yeager S."/>
            <person name="Yee E."/>
            <person name="Young G."/>
            <person name="Zainoun J."/>
            <person name="Zembeck L."/>
            <person name="Zimmer A."/>
            <person name="Zody M."/>
            <person name="Lander E."/>
        </authorList>
    </citation>
    <scope>NUCLEOTIDE SEQUENCE [LARGE SCALE GENOMIC DNA]</scope>
</reference>
<feature type="region of interest" description="Disordered" evidence="7">
    <location>
        <begin position="1"/>
        <end position="56"/>
    </location>
</feature>
<keyword evidence="5" id="KW-0520">NAD</keyword>
<dbReference type="PROSITE" id="PS50305">
    <property type="entry name" value="SIRTUIN"/>
    <property type="match status" value="1"/>
</dbReference>
<dbReference type="InterPro" id="IPR029035">
    <property type="entry name" value="DHS-like_NAD/FAD-binding_dom"/>
</dbReference>
<dbReference type="GO" id="GO:0070403">
    <property type="term" value="F:NAD+ binding"/>
    <property type="evidence" value="ECO:0007669"/>
    <property type="project" value="InterPro"/>
</dbReference>
<dbReference type="GO" id="GO:0003714">
    <property type="term" value="F:transcription corepressor activity"/>
    <property type="evidence" value="ECO:0007669"/>
    <property type="project" value="TreeGrafter"/>
</dbReference>
<dbReference type="HOGENOM" id="CLU_1222067_0_0_1"/>
<dbReference type="GO" id="GO:0046872">
    <property type="term" value="F:metal ion binding"/>
    <property type="evidence" value="ECO:0007669"/>
    <property type="project" value="UniProtKB-KW"/>
</dbReference>
<comment type="cofactor">
    <cofactor evidence="1">
        <name>Zn(2+)</name>
        <dbReference type="ChEBI" id="CHEBI:29105"/>
    </cofactor>
</comment>
<keyword evidence="4" id="KW-0862">Zinc</keyword>
<evidence type="ECO:0000313" key="10">
    <source>
        <dbReference type="Proteomes" id="UP000007875"/>
    </source>
</evidence>
<dbReference type="InterPro" id="IPR026590">
    <property type="entry name" value="Ssirtuin_cat_dom"/>
</dbReference>
<dbReference type="GO" id="GO:0033553">
    <property type="term" value="C:rDNA heterochromatin"/>
    <property type="evidence" value="ECO:0007669"/>
    <property type="project" value="TreeGrafter"/>
</dbReference>
<feature type="domain" description="Deacetylase sirtuin-type" evidence="8">
    <location>
        <begin position="151"/>
        <end position="227"/>
    </location>
</feature>
<dbReference type="PANTHER" id="PTHR11085:SF9">
    <property type="entry name" value="NAD-DEPENDENT PROTEIN DEACETYLASE SIRTUIN-1"/>
    <property type="match status" value="1"/>
</dbReference>
<evidence type="ECO:0000313" key="9">
    <source>
        <dbReference type="Ensembl" id="ENSCSAVP00000005792.1"/>
    </source>
</evidence>
<keyword evidence="10" id="KW-1185">Reference proteome</keyword>
<evidence type="ECO:0000256" key="6">
    <source>
        <dbReference type="PROSITE-ProRule" id="PRU00236"/>
    </source>
</evidence>
<dbReference type="SUPFAM" id="SSF52467">
    <property type="entry name" value="DHS-like NAD/FAD-binding domain"/>
    <property type="match status" value="1"/>
</dbReference>
<feature type="compositionally biased region" description="Basic and acidic residues" evidence="7">
    <location>
        <begin position="68"/>
        <end position="77"/>
    </location>
</feature>
<dbReference type="Gene3D" id="3.30.1600.10">
    <property type="entry name" value="SIR2/SIRT2 'Small Domain"/>
    <property type="match status" value="1"/>
</dbReference>
<comment type="caution">
    <text evidence="6">Lacks conserved residue(s) required for the propagation of feature annotation.</text>
</comment>
<evidence type="ECO:0000259" key="8">
    <source>
        <dbReference type="PROSITE" id="PS50305"/>
    </source>
</evidence>
<feature type="compositionally biased region" description="Polar residues" evidence="7">
    <location>
        <begin position="41"/>
        <end position="56"/>
    </location>
</feature>
<feature type="region of interest" description="Disordered" evidence="7">
    <location>
        <begin position="68"/>
        <end position="95"/>
    </location>
</feature>
<dbReference type="Gene3D" id="3.40.50.1220">
    <property type="entry name" value="TPP-binding domain"/>
    <property type="match status" value="1"/>
</dbReference>
<dbReference type="InterPro" id="IPR026591">
    <property type="entry name" value="Sirtuin_cat_small_dom_sf"/>
</dbReference>
<name>H2YKE0_CIOSA</name>
<dbReference type="InterPro" id="IPR050134">
    <property type="entry name" value="NAD-dep_sirtuin_deacylases"/>
</dbReference>
<dbReference type="eggNOG" id="KOG2684">
    <property type="taxonomic scope" value="Eukaryota"/>
</dbReference>
<evidence type="ECO:0000256" key="7">
    <source>
        <dbReference type="SAM" id="MobiDB-lite"/>
    </source>
</evidence>
<keyword evidence="2" id="KW-0808">Transferase</keyword>
<protein>
    <recommendedName>
        <fullName evidence="8">Deacetylase sirtuin-type domain-containing protein</fullName>
    </recommendedName>
</protein>
<evidence type="ECO:0000256" key="4">
    <source>
        <dbReference type="ARBA" id="ARBA00022833"/>
    </source>
</evidence>
<dbReference type="PANTHER" id="PTHR11085">
    <property type="entry name" value="NAD-DEPENDENT PROTEIN DEACYLASE SIRTUIN-5, MITOCHONDRIAL-RELATED"/>
    <property type="match status" value="1"/>
</dbReference>
<dbReference type="InParanoid" id="H2YKE0"/>
<evidence type="ECO:0000256" key="2">
    <source>
        <dbReference type="ARBA" id="ARBA00022679"/>
    </source>
</evidence>
<accession>H2YKE0</accession>
<dbReference type="GO" id="GO:0002039">
    <property type="term" value="F:p53 binding"/>
    <property type="evidence" value="ECO:0007669"/>
    <property type="project" value="TreeGrafter"/>
</dbReference>
<evidence type="ECO:0000256" key="3">
    <source>
        <dbReference type="ARBA" id="ARBA00022723"/>
    </source>
</evidence>
<dbReference type="GO" id="GO:0017136">
    <property type="term" value="F:histone deacetylase activity, NAD-dependent"/>
    <property type="evidence" value="ECO:0007669"/>
    <property type="project" value="TreeGrafter"/>
</dbReference>
<reference evidence="9" key="3">
    <citation type="submission" date="2025-09" db="UniProtKB">
        <authorList>
            <consortium name="Ensembl"/>
        </authorList>
    </citation>
    <scope>IDENTIFICATION</scope>
</reference>
<dbReference type="Proteomes" id="UP000007875">
    <property type="component" value="Unassembled WGS sequence"/>
</dbReference>
<proteinExistence type="predicted"/>
<evidence type="ECO:0000256" key="1">
    <source>
        <dbReference type="ARBA" id="ARBA00001947"/>
    </source>
</evidence>
<dbReference type="InterPro" id="IPR003000">
    <property type="entry name" value="Sirtuin"/>
</dbReference>
<sequence>MERAECRSVDDLVPVKKPRLSDSTSTILQLDASQKHEASGVGSTNSNISVPTTSHCSNVPLNVKQCKSEVPEQQKDENSDDSDSEASESDWQPSTNGAMEWVHSQMLAGAEPRKILSKLVPDVTSIPPNVNMWTIWKLIINLLSEPKRRKKLSDVNTLDDAVHLIRTSKKILVLTGAGVSMSCGIPDFRSRDGIYARLSVDFPDLPNPQAMFDIHYFKRDPRPFFKF</sequence>
<dbReference type="Ensembl" id="ENSCSAVT00000005867.1">
    <property type="protein sequence ID" value="ENSCSAVP00000005792.1"/>
    <property type="gene ID" value="ENSCSAVG00000003454.1"/>
</dbReference>
<dbReference type="GeneTree" id="ENSGT00940000159406"/>
<dbReference type="GO" id="GO:0005654">
    <property type="term" value="C:nucleoplasm"/>
    <property type="evidence" value="ECO:0007669"/>
    <property type="project" value="TreeGrafter"/>
</dbReference>
<dbReference type="Pfam" id="PF02146">
    <property type="entry name" value="SIR2"/>
    <property type="match status" value="1"/>
</dbReference>
<dbReference type="STRING" id="51511.ENSCSAVP00000005792"/>
<feature type="compositionally biased region" description="Polar residues" evidence="7">
    <location>
        <begin position="21"/>
        <end position="32"/>
    </location>
</feature>